<dbReference type="EMBL" id="CM055105">
    <property type="protein sequence ID" value="KAJ7531854.1"/>
    <property type="molecule type" value="Genomic_DNA"/>
</dbReference>
<dbReference type="Proteomes" id="UP001162992">
    <property type="component" value="Chromosome 14"/>
</dbReference>
<organism evidence="1 2">
    <name type="scientific">Diphasiastrum complanatum</name>
    <name type="common">Issler's clubmoss</name>
    <name type="synonym">Lycopodium complanatum</name>
    <dbReference type="NCBI Taxonomy" id="34168"/>
    <lineage>
        <taxon>Eukaryota</taxon>
        <taxon>Viridiplantae</taxon>
        <taxon>Streptophyta</taxon>
        <taxon>Embryophyta</taxon>
        <taxon>Tracheophyta</taxon>
        <taxon>Lycopodiopsida</taxon>
        <taxon>Lycopodiales</taxon>
        <taxon>Lycopodiaceae</taxon>
        <taxon>Lycopodioideae</taxon>
        <taxon>Diphasiastrum</taxon>
    </lineage>
</organism>
<protein>
    <submittedName>
        <fullName evidence="1">Uncharacterized protein</fullName>
    </submittedName>
</protein>
<reference evidence="2" key="1">
    <citation type="journal article" date="2024" name="Proc. Natl. Acad. Sci. U.S.A.">
        <title>Extraordinary preservation of gene collinearity over three hundred million years revealed in homosporous lycophytes.</title>
        <authorList>
            <person name="Li C."/>
            <person name="Wickell D."/>
            <person name="Kuo L.Y."/>
            <person name="Chen X."/>
            <person name="Nie B."/>
            <person name="Liao X."/>
            <person name="Peng D."/>
            <person name="Ji J."/>
            <person name="Jenkins J."/>
            <person name="Williams M."/>
            <person name="Shu S."/>
            <person name="Plott C."/>
            <person name="Barry K."/>
            <person name="Rajasekar S."/>
            <person name="Grimwood J."/>
            <person name="Han X."/>
            <person name="Sun S."/>
            <person name="Hou Z."/>
            <person name="He W."/>
            <person name="Dai G."/>
            <person name="Sun C."/>
            <person name="Schmutz J."/>
            <person name="Leebens-Mack J.H."/>
            <person name="Li F.W."/>
            <person name="Wang L."/>
        </authorList>
    </citation>
    <scope>NUCLEOTIDE SEQUENCE [LARGE SCALE GENOMIC DNA]</scope>
    <source>
        <strain evidence="2">cv. PW_Plant_1</strain>
    </source>
</reference>
<comment type="caution">
    <text evidence="1">The sequence shown here is derived from an EMBL/GenBank/DDBJ whole genome shotgun (WGS) entry which is preliminary data.</text>
</comment>
<gene>
    <name evidence="1" type="ORF">O6H91_14G061500</name>
</gene>
<evidence type="ECO:0000313" key="1">
    <source>
        <dbReference type="EMBL" id="KAJ7531854.1"/>
    </source>
</evidence>
<proteinExistence type="predicted"/>
<evidence type="ECO:0000313" key="2">
    <source>
        <dbReference type="Proteomes" id="UP001162992"/>
    </source>
</evidence>
<accession>A0ACC2BPY3</accession>
<keyword evidence="2" id="KW-1185">Reference proteome</keyword>
<name>A0ACC2BPY3_DIPCM</name>
<sequence>MQKEEGKLMKTGDDWHLECESDPSSCVADECDGDQSFRDSFYGSGTDWSSLYSVDDYGIPYSNDEEPPLFSHICRGDSGVVKTAGDTYKLSSWQEQTQSMQLSVSGIDSPCSSKVAVKEANLVGRQRRLSKRLQVGGKFVQADLFTFLCPKPSSSQAIDHHELEQTDSSAENRTNKLAAISNFVAKFRRNKPVEALGDSKRQKTSAFNSAISKVRGADLDVGLGQISRACPFYKKIPGTSFTVDAFRYGAIDGCSAYFLSHFHSDHYGGLSKGWSNGPIYCSTVTARLLVLCLSVNARWICPLQLEVMQVIEGVEVTLLDANHCPGAALIHFRLKNGQKILHTGDFRACKAMQKYPELLGTISTLYLDTTYCNPRYSLLCRFPGQNEVINFVVEMVNASLQRNSRTLVVVGAYSIGKEKLYMGIAQALGVKIFVDRRRGNILSSLDWPDLEARLCADAKATMLHVLPIGHLGFEKLKLYLKSFHPRYSTILAFRPTGWTYSEKVGDNLKLLRPNCSGPVTLYGLSPLTHTPANVFKLNADQTKRTASLFQGPQGIR</sequence>